<name>A0A4R4IPT7_PHOLU</name>
<dbReference type="RefSeq" id="WP_132348787.1">
    <property type="nucleotide sequence ID" value="NZ_CAWOLF010000052.1"/>
</dbReference>
<sequence length="89" mass="10133">MEIVKSKRVIIKYRAADTVSRTNNSLAGCYSYYAKAQDALDSGMFCEKLILPYWGDERITDFVGKQFIIKNRDELTPDEQYIAAGCARP</sequence>
<gene>
    <name evidence="1" type="ORF">C5468_24515</name>
</gene>
<protein>
    <submittedName>
        <fullName evidence="1">Uncharacterized protein</fullName>
    </submittedName>
</protein>
<comment type="caution">
    <text evidence="1">The sequence shown here is derived from an EMBL/GenBank/DDBJ whole genome shotgun (WGS) entry which is preliminary data.</text>
</comment>
<organism evidence="1 2">
    <name type="scientific">Photorhabdus luminescens subsp. mexicana</name>
    <dbReference type="NCBI Taxonomy" id="2100167"/>
    <lineage>
        <taxon>Bacteria</taxon>
        <taxon>Pseudomonadati</taxon>
        <taxon>Pseudomonadota</taxon>
        <taxon>Gammaproteobacteria</taxon>
        <taxon>Enterobacterales</taxon>
        <taxon>Morganellaceae</taxon>
        <taxon>Photorhabdus</taxon>
    </lineage>
</organism>
<dbReference type="EMBL" id="PUJX01000052">
    <property type="protein sequence ID" value="TDB42650.1"/>
    <property type="molecule type" value="Genomic_DNA"/>
</dbReference>
<dbReference type="AlphaFoldDB" id="A0A4R4IPT7"/>
<accession>A0A4R4IPT7</accession>
<evidence type="ECO:0000313" key="1">
    <source>
        <dbReference type="EMBL" id="TDB42650.1"/>
    </source>
</evidence>
<evidence type="ECO:0000313" key="2">
    <source>
        <dbReference type="Proteomes" id="UP000295550"/>
    </source>
</evidence>
<dbReference type="Proteomes" id="UP000295550">
    <property type="component" value="Unassembled WGS sequence"/>
</dbReference>
<proteinExistence type="predicted"/>
<reference evidence="1 2" key="1">
    <citation type="journal article" date="2019" name="Int. J. Syst. Evol. Microbiol.">
        <title>Photorhabdus khanii subsp. guanajuatensis subsp. nov., isolated from Heterorhabditis atacamensis, and Photorhabdus luminescens subsp. mexicana subsp. nov., isolated from Heterorhabditis mexicana entomopathogenic nematodes.</title>
        <authorList>
            <person name="Machado R.A.R."/>
            <person name="Bruno P."/>
            <person name="Arce C.C.M."/>
            <person name="Liechti N."/>
            <person name="Kohler A."/>
            <person name="Bernal J."/>
            <person name="Bruggmann R."/>
            <person name="Turlings T.C.J."/>
        </authorList>
    </citation>
    <scope>NUCLEOTIDE SEQUENCE [LARGE SCALE GENOMIC DNA]</scope>
    <source>
        <strain evidence="1 2">MEX47-22</strain>
    </source>
</reference>